<dbReference type="AlphaFoldDB" id="A0AAG5D185"/>
<organism evidence="1 2">
    <name type="scientific">Anopheles atroparvus</name>
    <name type="common">European mosquito</name>
    <dbReference type="NCBI Taxonomy" id="41427"/>
    <lineage>
        <taxon>Eukaryota</taxon>
        <taxon>Metazoa</taxon>
        <taxon>Ecdysozoa</taxon>
        <taxon>Arthropoda</taxon>
        <taxon>Hexapoda</taxon>
        <taxon>Insecta</taxon>
        <taxon>Pterygota</taxon>
        <taxon>Neoptera</taxon>
        <taxon>Endopterygota</taxon>
        <taxon>Diptera</taxon>
        <taxon>Nematocera</taxon>
        <taxon>Culicoidea</taxon>
        <taxon>Culicidae</taxon>
        <taxon>Anophelinae</taxon>
        <taxon>Anopheles</taxon>
    </lineage>
</organism>
<dbReference type="Proteomes" id="UP000075880">
    <property type="component" value="Unassembled WGS sequence"/>
</dbReference>
<reference evidence="1" key="1">
    <citation type="submission" date="2024-04" db="UniProtKB">
        <authorList>
            <consortium name="EnsemblMetazoa"/>
        </authorList>
    </citation>
    <scope>IDENTIFICATION</scope>
    <source>
        <strain evidence="1">EBRO</strain>
    </source>
</reference>
<protein>
    <submittedName>
        <fullName evidence="1">Uncharacterized protein</fullName>
    </submittedName>
</protein>
<dbReference type="EnsemblMetazoa" id="ENSAATROPT005307">
    <property type="protein sequence ID" value="ENSAATROPP004926"/>
    <property type="gene ID" value="ENSAATROPG004268"/>
</dbReference>
<sequence>MCLYFHLCSCCASNIEEHYPLHRYTANFSCHNTRANTQALHFSSFAMIYFSYGIQLLGPSL</sequence>
<accession>A0AAG5D185</accession>
<evidence type="ECO:0000313" key="2">
    <source>
        <dbReference type="Proteomes" id="UP000075880"/>
    </source>
</evidence>
<name>A0AAG5D185_ANOAO</name>
<keyword evidence="2" id="KW-1185">Reference proteome</keyword>
<evidence type="ECO:0000313" key="1">
    <source>
        <dbReference type="EnsemblMetazoa" id="ENSAATROPP004926"/>
    </source>
</evidence>
<proteinExistence type="predicted"/>